<evidence type="ECO:0000313" key="1">
    <source>
        <dbReference type="EMBL" id="DAD70684.1"/>
    </source>
</evidence>
<sequence length="356" mass="37320">MANIFTAGPARALFFYGQQLIGVGKTLSDTTFDASITGEEVRGGPGNLLYGKYFHDSNLNIQITDALFNLQYVAASLGVDVEQGGVTLYESAKAGETVAAGGKITLTNTAVAFDGVILAWYKKPADDDWTVATVSENAITIPSATTGDHYCVKYFYQNMNAKSITIKAQYVPKTLHLVLINDLYSGDVANVGSASKYGRLITDIPSYQLDGSQNLSWSATSTATVSLNGSALAVDDGASCEEDPIYGTMTQEIFGAKWQDDVKAVAVANADLELAKSASETLQVYAVFGGGVASRMMDNSNFNFAVESGNTSAAVDANGVVTATTTAGTAVVSVTLKDSAGKPTDKVGYANVTVKD</sequence>
<name>A0A8S5LKS3_9CAUD</name>
<reference evidence="1" key="1">
    <citation type="journal article" date="2021" name="Proc. Natl. Acad. Sci. U.S.A.">
        <title>A Catalog of Tens of Thousands of Viruses from Human Metagenomes Reveals Hidden Associations with Chronic Diseases.</title>
        <authorList>
            <person name="Tisza M.J."/>
            <person name="Buck C.B."/>
        </authorList>
    </citation>
    <scope>NUCLEOTIDE SEQUENCE</scope>
    <source>
        <strain evidence="1">CtKcB20</strain>
    </source>
</reference>
<protein>
    <submittedName>
        <fullName evidence="1">Structural protein</fullName>
    </submittedName>
</protein>
<organism evidence="1">
    <name type="scientific">Siphoviridae sp. ctKcB20</name>
    <dbReference type="NCBI Taxonomy" id="2827568"/>
    <lineage>
        <taxon>Viruses</taxon>
        <taxon>Duplodnaviria</taxon>
        <taxon>Heunggongvirae</taxon>
        <taxon>Uroviricota</taxon>
        <taxon>Caudoviricetes</taxon>
    </lineage>
</organism>
<dbReference type="EMBL" id="BK015870">
    <property type="protein sequence ID" value="DAD70684.1"/>
    <property type="molecule type" value="Genomic_DNA"/>
</dbReference>
<proteinExistence type="predicted"/>
<accession>A0A8S5LKS3</accession>